<dbReference type="Pfam" id="PF03466">
    <property type="entry name" value="LysR_substrate"/>
    <property type="match status" value="1"/>
</dbReference>
<dbReference type="InterPro" id="IPR058163">
    <property type="entry name" value="LysR-type_TF_proteobact-type"/>
</dbReference>
<evidence type="ECO:0000256" key="5">
    <source>
        <dbReference type="ARBA" id="ARBA00054626"/>
    </source>
</evidence>
<reference evidence="9" key="1">
    <citation type="submission" date="2021-12" db="EMBL/GenBank/DDBJ databases">
        <authorList>
            <person name="Li Y."/>
        </authorList>
    </citation>
    <scope>NUCLEOTIDE SEQUENCE</scope>
    <source>
        <strain evidence="9">DKSPLA3</strain>
    </source>
</reference>
<dbReference type="InterPro" id="IPR036388">
    <property type="entry name" value="WH-like_DNA-bd_sf"/>
</dbReference>
<evidence type="ECO:0000259" key="8">
    <source>
        <dbReference type="PROSITE" id="PS50931"/>
    </source>
</evidence>
<dbReference type="Gene3D" id="3.40.190.290">
    <property type="match status" value="1"/>
</dbReference>
<protein>
    <recommendedName>
        <fullName evidence="6">HTH-type transcriptional regulator TtuA</fullName>
    </recommendedName>
    <alternativeName>
        <fullName evidence="7">Tartrate utilization transcriptional regulator</fullName>
    </alternativeName>
</protein>
<dbReference type="InterPro" id="IPR036390">
    <property type="entry name" value="WH_DNA-bd_sf"/>
</dbReference>
<feature type="domain" description="HTH lysR-type" evidence="8">
    <location>
        <begin position="1"/>
        <end position="60"/>
    </location>
</feature>
<dbReference type="InterPro" id="IPR005119">
    <property type="entry name" value="LysR_subst-bd"/>
</dbReference>
<dbReference type="PANTHER" id="PTHR30537">
    <property type="entry name" value="HTH-TYPE TRANSCRIPTIONAL REGULATOR"/>
    <property type="match status" value="1"/>
</dbReference>
<dbReference type="SUPFAM" id="SSF46785">
    <property type="entry name" value="Winged helix' DNA-binding domain"/>
    <property type="match status" value="1"/>
</dbReference>
<name>A0A9X1NTR5_9HYPH</name>
<dbReference type="InterPro" id="IPR000847">
    <property type="entry name" value="LysR_HTH_N"/>
</dbReference>
<dbReference type="FunFam" id="1.10.10.10:FF:000001">
    <property type="entry name" value="LysR family transcriptional regulator"/>
    <property type="match status" value="1"/>
</dbReference>
<dbReference type="GO" id="GO:0006351">
    <property type="term" value="P:DNA-templated transcription"/>
    <property type="evidence" value="ECO:0007669"/>
    <property type="project" value="TreeGrafter"/>
</dbReference>
<dbReference type="Pfam" id="PF00126">
    <property type="entry name" value="HTH_1"/>
    <property type="match status" value="1"/>
</dbReference>
<keyword evidence="10" id="KW-1185">Reference proteome</keyword>
<keyword evidence="2" id="KW-0805">Transcription regulation</keyword>
<comment type="function">
    <text evidence="5">Transcriptional regulator of the ttuABCDE tartrate utilization operon.</text>
</comment>
<dbReference type="PANTHER" id="PTHR30537:SF71">
    <property type="entry name" value="TRANSCRIPTIONAL REGULATORY PROTEIN"/>
    <property type="match status" value="1"/>
</dbReference>
<evidence type="ECO:0000256" key="6">
    <source>
        <dbReference type="ARBA" id="ARBA00067332"/>
    </source>
</evidence>
<dbReference type="PRINTS" id="PR00039">
    <property type="entry name" value="HTHLYSR"/>
</dbReference>
<keyword evidence="3" id="KW-0238">DNA-binding</keyword>
<evidence type="ECO:0000256" key="3">
    <source>
        <dbReference type="ARBA" id="ARBA00023125"/>
    </source>
</evidence>
<dbReference type="PROSITE" id="PS50931">
    <property type="entry name" value="HTH_LYSR"/>
    <property type="match status" value="1"/>
</dbReference>
<comment type="similarity">
    <text evidence="1">Belongs to the LysR transcriptional regulatory family.</text>
</comment>
<keyword evidence="4" id="KW-0804">Transcription</keyword>
<evidence type="ECO:0000313" key="10">
    <source>
        <dbReference type="Proteomes" id="UP001139089"/>
    </source>
</evidence>
<dbReference type="GO" id="GO:0003700">
    <property type="term" value="F:DNA-binding transcription factor activity"/>
    <property type="evidence" value="ECO:0007669"/>
    <property type="project" value="InterPro"/>
</dbReference>
<organism evidence="9 10">
    <name type="scientific">Rhizobium quercicola</name>
    <dbReference type="NCBI Taxonomy" id="2901226"/>
    <lineage>
        <taxon>Bacteria</taxon>
        <taxon>Pseudomonadati</taxon>
        <taxon>Pseudomonadota</taxon>
        <taxon>Alphaproteobacteria</taxon>
        <taxon>Hyphomicrobiales</taxon>
        <taxon>Rhizobiaceae</taxon>
        <taxon>Rhizobium/Agrobacterium group</taxon>
        <taxon>Rhizobium</taxon>
    </lineage>
</organism>
<evidence type="ECO:0000313" key="9">
    <source>
        <dbReference type="EMBL" id="MCD7110987.1"/>
    </source>
</evidence>
<evidence type="ECO:0000256" key="1">
    <source>
        <dbReference type="ARBA" id="ARBA00009437"/>
    </source>
</evidence>
<dbReference type="AlphaFoldDB" id="A0A9X1NTR5"/>
<gene>
    <name evidence="9" type="ORF">LRX75_18290</name>
</gene>
<dbReference type="Proteomes" id="UP001139089">
    <property type="component" value="Unassembled WGS sequence"/>
</dbReference>
<evidence type="ECO:0000256" key="4">
    <source>
        <dbReference type="ARBA" id="ARBA00023163"/>
    </source>
</evidence>
<proteinExistence type="inferred from homology"/>
<dbReference type="SUPFAM" id="SSF53850">
    <property type="entry name" value="Periplasmic binding protein-like II"/>
    <property type="match status" value="1"/>
</dbReference>
<dbReference type="RefSeq" id="WP_231816104.1">
    <property type="nucleotide sequence ID" value="NZ_JAJOZR010000012.1"/>
</dbReference>
<dbReference type="EMBL" id="JAJOZR010000012">
    <property type="protein sequence ID" value="MCD7110987.1"/>
    <property type="molecule type" value="Genomic_DNA"/>
</dbReference>
<comment type="caution">
    <text evidence="9">The sequence shown here is derived from an EMBL/GenBank/DDBJ whole genome shotgun (WGS) entry which is preliminary data.</text>
</comment>
<evidence type="ECO:0000256" key="2">
    <source>
        <dbReference type="ARBA" id="ARBA00023015"/>
    </source>
</evidence>
<sequence length="312" mass="33823">MDNRAGEMEVFVAAVEGGGFSAAGRRLGLSPSAVSKLVARLEDRLGTRLLVRTTRTLQPTPEGALYLARARTILAEINETERLIASGTQAVPRGVLRVSALMAFAERFILPLIGEFHSLYPHVLIDLSLSDDVVDLVGDRTDIAIRSSGALRDSSLKTRKLLDSHRLLVASPAYLARHGTPQVPADLARHACMGFNIPGMRAEWPFLDPATGETIRRPFEPAVLVNAGFIMRRLCLDGVGIGRIGAFHIQPDVDAGRLVPLLQAHRPADRETIHAVFASHEHLAARIRAFIDFLVARIDPVGGVLPEDGPTP</sequence>
<accession>A0A9X1NTR5</accession>
<dbReference type="GO" id="GO:0043565">
    <property type="term" value="F:sequence-specific DNA binding"/>
    <property type="evidence" value="ECO:0007669"/>
    <property type="project" value="TreeGrafter"/>
</dbReference>
<dbReference type="Gene3D" id="1.10.10.10">
    <property type="entry name" value="Winged helix-like DNA-binding domain superfamily/Winged helix DNA-binding domain"/>
    <property type="match status" value="1"/>
</dbReference>
<evidence type="ECO:0000256" key="7">
    <source>
        <dbReference type="ARBA" id="ARBA00083243"/>
    </source>
</evidence>